<sequence>MSYQLRDQSIESIDTIATTDPLPAPITTSSTMSANNTGNAVSPQPVVMVTNNGVREPDGDAIKMFVGQIPRDWSESDCRRLFEEFGEIHSINVLRDKQSGQSRGCCFVTYYTRRSALQAQDALHNVKTLTSMHHPIQMKPADSENRNERKLFVGMLSKKYTESDVRLMFAAYGNIEECTVLRDTNGQSKGCAFVTFSTRQCAINAIKAMNHSQTMEGCSSPLVVKFADTQRDKDARRQQQILMQQLCHSSQPNPAAATLAAAAANPYLALAAAAAAQQQQVQQQAQQQQNALAAAATLAIQQQLVSSMNSTPELSLAAAAATLAASNPMMLAALCGSATNNSNNPTGSSTPQQQQHLNGSSDLYSTSANQHQQHQTFSNFGLGGAGQQTLAQLAVQAAQQQNSLALSHNNGTGGGKQTEGPDGANLFIYHLPAEFGDTDLASTFSPFGNVLSSKVFIDKQTNLSKCFGFVSYDNPISAQAAIQAMNGFQIGTKRLKVQLKRSKDKPY</sequence>
<evidence type="ECO:0000313" key="13">
    <source>
        <dbReference type="Proteomes" id="UP000728032"/>
    </source>
</evidence>
<dbReference type="SUPFAM" id="SSF54928">
    <property type="entry name" value="RNA-binding domain, RBD"/>
    <property type="match status" value="2"/>
</dbReference>
<evidence type="ECO:0000256" key="8">
    <source>
        <dbReference type="ARBA" id="ARBA00023242"/>
    </source>
</evidence>
<evidence type="ECO:0000256" key="9">
    <source>
        <dbReference type="PROSITE-ProRule" id="PRU00176"/>
    </source>
</evidence>
<dbReference type="InterPro" id="IPR035979">
    <property type="entry name" value="RBD_domain_sf"/>
</dbReference>
<dbReference type="OrthoDB" id="267048at2759"/>
<evidence type="ECO:0000256" key="5">
    <source>
        <dbReference type="ARBA" id="ARBA00022664"/>
    </source>
</evidence>
<dbReference type="GO" id="GO:0005737">
    <property type="term" value="C:cytoplasm"/>
    <property type="evidence" value="ECO:0007669"/>
    <property type="project" value="UniProtKB-SubCell"/>
</dbReference>
<dbReference type="EMBL" id="OC914881">
    <property type="protein sequence ID" value="CAD7637181.1"/>
    <property type="molecule type" value="Genomic_DNA"/>
</dbReference>
<keyword evidence="13" id="KW-1185">Reference proteome</keyword>
<dbReference type="Proteomes" id="UP000728032">
    <property type="component" value="Unassembled WGS sequence"/>
</dbReference>
<reference evidence="12" key="1">
    <citation type="submission" date="2020-11" db="EMBL/GenBank/DDBJ databases">
        <authorList>
            <person name="Tran Van P."/>
        </authorList>
    </citation>
    <scope>NUCLEOTIDE SEQUENCE</scope>
</reference>
<organism evidence="12">
    <name type="scientific">Oppiella nova</name>
    <dbReference type="NCBI Taxonomy" id="334625"/>
    <lineage>
        <taxon>Eukaryota</taxon>
        <taxon>Metazoa</taxon>
        <taxon>Ecdysozoa</taxon>
        <taxon>Arthropoda</taxon>
        <taxon>Chelicerata</taxon>
        <taxon>Arachnida</taxon>
        <taxon>Acari</taxon>
        <taxon>Acariformes</taxon>
        <taxon>Sarcoptiformes</taxon>
        <taxon>Oribatida</taxon>
        <taxon>Brachypylina</taxon>
        <taxon>Oppioidea</taxon>
        <taxon>Oppiidae</taxon>
        <taxon>Oppiella</taxon>
    </lineage>
</organism>
<proteinExistence type="inferred from homology"/>
<keyword evidence="8" id="KW-0539">Nucleus</keyword>
<evidence type="ECO:0000256" key="10">
    <source>
        <dbReference type="SAM" id="MobiDB-lite"/>
    </source>
</evidence>
<dbReference type="FunFam" id="3.30.70.330:FF:000016">
    <property type="entry name" value="CUGBP Elav-like family member 1 isoform 2"/>
    <property type="match status" value="1"/>
</dbReference>
<dbReference type="FunFam" id="3.30.70.330:FF:000015">
    <property type="entry name" value="CUGBP Elav-like family member 1 isoform 2"/>
    <property type="match status" value="1"/>
</dbReference>
<feature type="domain" description="RRM" evidence="11">
    <location>
        <begin position="62"/>
        <end position="143"/>
    </location>
</feature>
<comment type="similarity">
    <text evidence="3">Belongs to the CELF/BRUNOL family.</text>
</comment>
<evidence type="ECO:0000256" key="1">
    <source>
        <dbReference type="ARBA" id="ARBA00004123"/>
    </source>
</evidence>
<dbReference type="GO" id="GO:0005634">
    <property type="term" value="C:nucleus"/>
    <property type="evidence" value="ECO:0007669"/>
    <property type="project" value="UniProtKB-SubCell"/>
</dbReference>
<dbReference type="Pfam" id="PF00076">
    <property type="entry name" value="RRM_1"/>
    <property type="match status" value="3"/>
</dbReference>
<dbReference type="GO" id="GO:0006397">
    <property type="term" value="P:mRNA processing"/>
    <property type="evidence" value="ECO:0007669"/>
    <property type="project" value="UniProtKB-KW"/>
</dbReference>
<evidence type="ECO:0000256" key="7">
    <source>
        <dbReference type="ARBA" id="ARBA00022884"/>
    </source>
</evidence>
<keyword evidence="4" id="KW-0963">Cytoplasm</keyword>
<dbReference type="PROSITE" id="PS50102">
    <property type="entry name" value="RRM"/>
    <property type="match status" value="3"/>
</dbReference>
<comment type="subcellular location">
    <subcellularLocation>
        <location evidence="2">Cytoplasm</location>
    </subcellularLocation>
    <subcellularLocation>
        <location evidence="1">Nucleus</location>
    </subcellularLocation>
</comment>
<accession>A0A7R9Q938</accession>
<dbReference type="SMART" id="SM00360">
    <property type="entry name" value="RRM"/>
    <property type="match status" value="3"/>
</dbReference>
<dbReference type="InterPro" id="IPR012677">
    <property type="entry name" value="Nucleotide-bd_a/b_plait_sf"/>
</dbReference>
<evidence type="ECO:0000313" key="12">
    <source>
        <dbReference type="EMBL" id="CAD7637181.1"/>
    </source>
</evidence>
<dbReference type="AlphaFoldDB" id="A0A7R9Q938"/>
<evidence type="ECO:0000256" key="3">
    <source>
        <dbReference type="ARBA" id="ARBA00009621"/>
    </source>
</evidence>
<gene>
    <name evidence="12" type="ORF">ONB1V03_LOCUS662</name>
</gene>
<protein>
    <recommendedName>
        <fullName evidence="11">RRM domain-containing protein</fullName>
    </recommendedName>
</protein>
<dbReference type="CDD" id="cd12640">
    <property type="entry name" value="RRM3_Bruno_like"/>
    <property type="match status" value="1"/>
</dbReference>
<dbReference type="Gene3D" id="3.30.70.330">
    <property type="match status" value="3"/>
</dbReference>
<dbReference type="InterPro" id="IPR000504">
    <property type="entry name" value="RRM_dom"/>
</dbReference>
<feature type="region of interest" description="Disordered" evidence="10">
    <location>
        <begin position="341"/>
        <end position="370"/>
    </location>
</feature>
<keyword evidence="7 9" id="KW-0694">RNA-binding</keyword>
<name>A0A7R9Q938_9ACAR</name>
<evidence type="ECO:0000256" key="4">
    <source>
        <dbReference type="ARBA" id="ARBA00022490"/>
    </source>
</evidence>
<evidence type="ECO:0000256" key="2">
    <source>
        <dbReference type="ARBA" id="ARBA00004496"/>
    </source>
</evidence>
<dbReference type="EMBL" id="CAJPVJ010000056">
    <property type="protein sequence ID" value="CAG2159866.1"/>
    <property type="molecule type" value="Genomic_DNA"/>
</dbReference>
<feature type="compositionally biased region" description="Low complexity" evidence="10">
    <location>
        <begin position="341"/>
        <end position="351"/>
    </location>
</feature>
<evidence type="ECO:0000256" key="6">
    <source>
        <dbReference type="ARBA" id="ARBA00022737"/>
    </source>
</evidence>
<dbReference type="PANTHER" id="PTHR24012">
    <property type="entry name" value="RNA BINDING PROTEIN"/>
    <property type="match status" value="1"/>
</dbReference>
<evidence type="ECO:0000259" key="11">
    <source>
        <dbReference type="PROSITE" id="PS50102"/>
    </source>
</evidence>
<keyword evidence="6" id="KW-0677">Repeat</keyword>
<keyword evidence="5" id="KW-0507">mRNA processing</keyword>
<feature type="domain" description="RRM" evidence="11">
    <location>
        <begin position="424"/>
        <end position="502"/>
    </location>
</feature>
<feature type="compositionally biased region" description="Polar residues" evidence="10">
    <location>
        <begin position="352"/>
        <end position="370"/>
    </location>
</feature>
<feature type="domain" description="RRM" evidence="11">
    <location>
        <begin position="149"/>
        <end position="229"/>
    </location>
</feature>
<dbReference type="FunFam" id="3.30.70.330:FF:000013">
    <property type="entry name" value="CUGBP Elav-like family member 1 isoform 2"/>
    <property type="match status" value="1"/>
</dbReference>
<dbReference type="GO" id="GO:0003723">
    <property type="term" value="F:RNA binding"/>
    <property type="evidence" value="ECO:0007669"/>
    <property type="project" value="UniProtKB-UniRule"/>
</dbReference>